<name>S9QGN0_CYSF2</name>
<accession>S9QGN0</accession>
<organism evidence="1 2">
    <name type="scientific">Cystobacter fuscus (strain ATCC 25194 / DSM 2262 / NBRC 100088 / M29)</name>
    <dbReference type="NCBI Taxonomy" id="1242864"/>
    <lineage>
        <taxon>Bacteria</taxon>
        <taxon>Pseudomonadati</taxon>
        <taxon>Myxococcota</taxon>
        <taxon>Myxococcia</taxon>
        <taxon>Myxococcales</taxon>
        <taxon>Cystobacterineae</taxon>
        <taxon>Archangiaceae</taxon>
        <taxon>Cystobacter</taxon>
    </lineage>
</organism>
<dbReference type="AlphaFoldDB" id="S9QGN0"/>
<reference evidence="1" key="1">
    <citation type="submission" date="2013-05" db="EMBL/GenBank/DDBJ databases">
        <title>Genome assembly of Cystobacter fuscus DSM 2262.</title>
        <authorList>
            <person name="Sharma G."/>
            <person name="Khatri I."/>
            <person name="Kaur C."/>
            <person name="Mayilraj S."/>
            <person name="Subramanian S."/>
        </authorList>
    </citation>
    <scope>NUCLEOTIDE SEQUENCE [LARGE SCALE GENOMIC DNA]</scope>
    <source>
        <strain evidence="1">DSM 2262</strain>
    </source>
</reference>
<dbReference type="Proteomes" id="UP000011682">
    <property type="component" value="Unassembled WGS sequence"/>
</dbReference>
<keyword evidence="2" id="KW-1185">Reference proteome</keyword>
<sequence length="173" mass="19497">MKGGYKRGDHLFNHGLTKLGLDEPTNLVLLSALREFQHGLHCIEREGGFNLVVNKGNHAADENSQLFGETVRDLRIAWSQLDTLLSSSGAKTQHRAQVIRRLEETLEQLRLNSFDPDAAKLLLKESSHTERRVLDEKIARVKNELQELLGAFLGQILRFMPTSSAVGQSKNHY</sequence>
<comment type="caution">
    <text evidence="1">The sequence shown here is derived from an EMBL/GenBank/DDBJ whole genome shotgun (WGS) entry which is preliminary data.</text>
</comment>
<evidence type="ECO:0000313" key="1">
    <source>
        <dbReference type="EMBL" id="EPX60474.1"/>
    </source>
</evidence>
<gene>
    <name evidence="1" type="ORF">D187_001961</name>
</gene>
<proteinExistence type="predicted"/>
<protein>
    <submittedName>
        <fullName evidence="1">Uncharacterized protein</fullName>
    </submittedName>
</protein>
<dbReference type="EMBL" id="ANAH02000013">
    <property type="protein sequence ID" value="EPX60474.1"/>
    <property type="molecule type" value="Genomic_DNA"/>
</dbReference>
<evidence type="ECO:0000313" key="2">
    <source>
        <dbReference type="Proteomes" id="UP000011682"/>
    </source>
</evidence>